<feature type="region of interest" description="Disordered" evidence="1">
    <location>
        <begin position="160"/>
        <end position="180"/>
    </location>
</feature>
<organism evidence="2 3">
    <name type="scientific">Bodo saltans</name>
    <name type="common">Flagellated protozoan</name>
    <dbReference type="NCBI Taxonomy" id="75058"/>
    <lineage>
        <taxon>Eukaryota</taxon>
        <taxon>Discoba</taxon>
        <taxon>Euglenozoa</taxon>
        <taxon>Kinetoplastea</taxon>
        <taxon>Metakinetoplastina</taxon>
        <taxon>Eubodonida</taxon>
        <taxon>Bodonidae</taxon>
        <taxon>Bodo</taxon>
    </lineage>
</organism>
<sequence length="219" mass="22712">MSARATLSPTESTLNGAPSERGGAKKDASRSGGGAANAYFRHSLGNFVPDAKTYFSTCCGSNSNSNTAGSPVGGGIVRQAELFERSIAAFATNVYNAIGEETFPCYPAAVGGSGGGADEQQVAGLDGRPTSAGDPVKRMPLGFDVNDSLQMLLYDTPIAPQLETGGKSNRGRWGKSRDARRRAEDVLLPFAEAAYRRRIGSDAAATEPPSSSSSHASSR</sequence>
<reference evidence="3" key="1">
    <citation type="submission" date="2015-09" db="EMBL/GenBank/DDBJ databases">
        <authorList>
            <consortium name="Pathogen Informatics"/>
        </authorList>
    </citation>
    <scope>NUCLEOTIDE SEQUENCE [LARGE SCALE GENOMIC DNA]</scope>
    <source>
        <strain evidence="3">Lake Konstanz</strain>
    </source>
</reference>
<feature type="region of interest" description="Disordered" evidence="1">
    <location>
        <begin position="199"/>
        <end position="219"/>
    </location>
</feature>
<dbReference type="EMBL" id="CYKH01000631">
    <property type="protein sequence ID" value="CUG07613.1"/>
    <property type="molecule type" value="Genomic_DNA"/>
</dbReference>
<protein>
    <submittedName>
        <fullName evidence="2">Uncharacterized protein</fullName>
    </submittedName>
</protein>
<gene>
    <name evidence="2" type="ORF">BSAL_73860c</name>
</gene>
<dbReference type="Proteomes" id="UP000051952">
    <property type="component" value="Unassembled WGS sequence"/>
</dbReference>
<evidence type="ECO:0000313" key="3">
    <source>
        <dbReference type="Proteomes" id="UP000051952"/>
    </source>
</evidence>
<evidence type="ECO:0000256" key="1">
    <source>
        <dbReference type="SAM" id="MobiDB-lite"/>
    </source>
</evidence>
<feature type="compositionally biased region" description="Low complexity" evidence="1">
    <location>
        <begin position="201"/>
        <end position="219"/>
    </location>
</feature>
<evidence type="ECO:0000313" key="2">
    <source>
        <dbReference type="EMBL" id="CUG07613.1"/>
    </source>
</evidence>
<feature type="compositionally biased region" description="Polar residues" evidence="1">
    <location>
        <begin position="1"/>
        <end position="16"/>
    </location>
</feature>
<keyword evidence="3" id="KW-1185">Reference proteome</keyword>
<feature type="region of interest" description="Disordered" evidence="1">
    <location>
        <begin position="1"/>
        <end position="32"/>
    </location>
</feature>
<name>A0A0S4IU05_BODSA</name>
<dbReference type="AlphaFoldDB" id="A0A0S4IU05"/>
<dbReference type="VEuPathDB" id="TriTrypDB:BSAL_73860c"/>
<accession>A0A0S4IU05</accession>
<proteinExistence type="predicted"/>